<dbReference type="AlphaFoldDB" id="M4M897"/>
<evidence type="ECO:0000313" key="2">
    <source>
        <dbReference type="EMBL" id="AGG56674.1"/>
    </source>
</evidence>
<feature type="non-terminal residue" evidence="2">
    <location>
        <position position="91"/>
    </location>
</feature>
<sequence length="91" mass="9846">EQRLAEYDVVALDMCALVGNGNPNPPIHRRRWFRNVYAEAVGFLSECNAPSEIDEPYVPAEAECSPLVEDLPSLLGDPAETSASIVPSGSM</sequence>
<protein>
    <submittedName>
        <fullName evidence="2">Cobalamin acquisition protein 1</fullName>
    </submittedName>
</protein>
<feature type="region of interest" description="Disordered" evidence="1">
    <location>
        <begin position="71"/>
        <end position="91"/>
    </location>
</feature>
<dbReference type="EMBL" id="JX042599">
    <property type="protein sequence ID" value="AGG56674.1"/>
    <property type="molecule type" value="mRNA"/>
</dbReference>
<accession>M4M897</accession>
<evidence type="ECO:0000256" key="1">
    <source>
        <dbReference type="SAM" id="MobiDB-lite"/>
    </source>
</evidence>
<name>M4M897_9EUKA</name>
<organism evidence="2">
    <name type="scientific">uncultured phototrophic eukaryote</name>
    <dbReference type="NCBI Taxonomy" id="172788"/>
    <lineage>
        <taxon>Eukaryota</taxon>
        <taxon>environmental samples</taxon>
    </lineage>
</organism>
<feature type="compositionally biased region" description="Polar residues" evidence="1">
    <location>
        <begin position="81"/>
        <end position="91"/>
    </location>
</feature>
<reference evidence="2" key="1">
    <citation type="journal article" date="2012" name="Proc. Natl. Acad. Sci. U.S.A.">
        <title>Influence of cobalamin scarcity on diatom molecular physiology and identification of a cobalamin acquisition protein.</title>
        <authorList>
            <person name="Bertrand E.M."/>
            <person name="Allen A.E."/>
            <person name="Dupont C.L."/>
            <person name="Norden-Krichmar T.M."/>
            <person name="Bai J."/>
            <person name="Valas R.E."/>
            <person name="Saito M.A."/>
        </authorList>
    </citation>
    <scope>NUCLEOTIDE SEQUENCE</scope>
</reference>
<gene>
    <name evidence="2" type="primary">CBA1</name>
</gene>
<feature type="non-terminal residue" evidence="2">
    <location>
        <position position="1"/>
    </location>
</feature>
<proteinExistence type="evidence at transcript level"/>